<dbReference type="AlphaFoldDB" id="A0A9J9KYT0"/>
<proteinExistence type="predicted"/>
<reference evidence="2" key="1">
    <citation type="journal article" date="2010" name="PLoS Genet.">
        <title>Genome sequence of the plant growth promoting endophytic bacterium Enterobacter sp. 638.</title>
        <authorList>
            <person name="Taghavi S."/>
            <person name="van der Lelie D."/>
            <person name="Hoffman A."/>
            <person name="Zhang Y.B."/>
            <person name="Walla M.D."/>
            <person name="Vangronsveld J."/>
            <person name="Newman L."/>
            <person name="Monchy S."/>
        </authorList>
    </citation>
    <scope>NUCLEOTIDE SEQUENCE [LARGE SCALE GENOMIC DNA]</scope>
    <source>
        <strain evidence="2">638</strain>
    </source>
</reference>
<evidence type="ECO:0000313" key="2">
    <source>
        <dbReference type="Proteomes" id="UP000000230"/>
    </source>
</evidence>
<evidence type="ECO:0000313" key="1">
    <source>
        <dbReference type="EMBL" id="ABP60899.1"/>
    </source>
</evidence>
<dbReference type="KEGG" id="ent:Ent638_2227"/>
<accession>A0A9J9KYT0</accession>
<sequence>MLQGNWEDVMRKNEKDKKKMPLFDTFKTSAAVGLLMQQISSVPCIEGHQIPEMPYSYHLSSETSNQIRGLMMDESINYIKDLTALLNRAYRVLLNSNDAQQASVIATLDPVQTDLVELQLRGLEGAIKNVYARCSEEQMGLVKPALFATAQARASAAKLNNLIDQMTKPVHIVESNIDMEGMRALAKHGSEVFLSGNFH</sequence>
<dbReference type="EMBL" id="CP000653">
    <property type="protein sequence ID" value="ABP60899.1"/>
    <property type="molecule type" value="Genomic_DNA"/>
</dbReference>
<name>A0A9J9KYT0_ENT38</name>
<organism evidence="1 2">
    <name type="scientific">Enterobacter sp. (strain 638)</name>
    <dbReference type="NCBI Taxonomy" id="399742"/>
    <lineage>
        <taxon>Bacteria</taxon>
        <taxon>Pseudomonadati</taxon>
        <taxon>Pseudomonadota</taxon>
        <taxon>Gammaproteobacteria</taxon>
        <taxon>Enterobacterales</taxon>
        <taxon>Enterobacteriaceae</taxon>
        <taxon>Enterobacter</taxon>
    </lineage>
</organism>
<keyword evidence="2" id="KW-1185">Reference proteome</keyword>
<protein>
    <submittedName>
        <fullName evidence="1">Uncharacterized protein</fullName>
    </submittedName>
</protein>
<dbReference type="Proteomes" id="UP000000230">
    <property type="component" value="Chromosome"/>
</dbReference>
<gene>
    <name evidence="1" type="ordered locus">Ent638_2227</name>
</gene>